<protein>
    <submittedName>
        <fullName evidence="1">Uncharacterized protein</fullName>
    </submittedName>
</protein>
<proteinExistence type="predicted"/>
<comment type="caution">
    <text evidence="1">The sequence shown here is derived from an EMBL/GenBank/DDBJ whole genome shotgun (WGS) entry which is preliminary data.</text>
</comment>
<sequence length="697" mass="78745">MLSLTFFSPYVTFSPQPSLLTIKPLKSPKDKHNSETRNTGYHNDRSSFHCFSNKTPSSTSHCDNSSDIFGFQDNPDADSSDTGSVSQCVDSNELAVWLQRCNSVKQVKRIHAIALKCLSNSVTYVDNNLISVYVKFGKLIEARKVFDKMLERNVVSWTAMVNGYLKFGFDDEALRLFSESIRSVVRANGKMFVCVMNLCSRKLDLVLGRQIHACIVKGNWRNLIVDSAILHFYAQLGELSCAFRAFDGMSERDVVSWTTIITACSQQGQGDEAFLMFSRMLIDGFLPNEFTACSVLKACAEEKALKFGRQLHGAIVKKTYKNDVYIGTSLVDMYAKCGEILDSRKVFDEMMNRNTVTWTSIIAGYARKGLGEEAINLFRVMKRRKIIANKLTIVSILRACGLIGAVQTGKEVHAQIIKNCIQTNVYIGSTLVWFYCKSGESPIAYKVLQQMPLRDVVSWTAMISGCASLGHESEALEFLKDMLEEGVEPNPFTYSSEALKLMYRMQAEGFEVDDYILTTVYNACGDTEWDMELSSGYHRCSIKCFRIYHMDSSKYKGLISFKRHEVSTQTGCPYSFCFTKRRWFVRRCVLDLGNQRPPYNLKQPFGAKDKRSQVSLPYPEPPIHFALVYGTRSGPALQCYSPGNIDQELMEAARNFLRGGGVTVDLQTKVAWINKILKWHRFSADFGKNEAEVLKHA</sequence>
<gene>
    <name evidence="1" type="ORF">Pint_08275</name>
</gene>
<reference evidence="2" key="1">
    <citation type="journal article" date="2023" name="G3 (Bethesda)">
        <title>Genome assembly and association tests identify interacting loci associated with vigor, precocity, and sex in interspecific pistachio rootstocks.</title>
        <authorList>
            <person name="Palmer W."/>
            <person name="Jacygrad E."/>
            <person name="Sagayaradj S."/>
            <person name="Cavanaugh K."/>
            <person name="Han R."/>
            <person name="Bertier L."/>
            <person name="Beede B."/>
            <person name="Kafkas S."/>
            <person name="Golino D."/>
            <person name="Preece J."/>
            <person name="Michelmore R."/>
        </authorList>
    </citation>
    <scope>NUCLEOTIDE SEQUENCE [LARGE SCALE GENOMIC DNA]</scope>
</reference>
<dbReference type="Proteomes" id="UP001163603">
    <property type="component" value="Chromosome 10"/>
</dbReference>
<keyword evidence="2" id="KW-1185">Reference proteome</keyword>
<name>A0ACC0XZX4_9ROSI</name>
<organism evidence="1 2">
    <name type="scientific">Pistacia integerrima</name>
    <dbReference type="NCBI Taxonomy" id="434235"/>
    <lineage>
        <taxon>Eukaryota</taxon>
        <taxon>Viridiplantae</taxon>
        <taxon>Streptophyta</taxon>
        <taxon>Embryophyta</taxon>
        <taxon>Tracheophyta</taxon>
        <taxon>Spermatophyta</taxon>
        <taxon>Magnoliopsida</taxon>
        <taxon>eudicotyledons</taxon>
        <taxon>Gunneridae</taxon>
        <taxon>Pentapetalae</taxon>
        <taxon>rosids</taxon>
        <taxon>malvids</taxon>
        <taxon>Sapindales</taxon>
        <taxon>Anacardiaceae</taxon>
        <taxon>Pistacia</taxon>
    </lineage>
</organism>
<evidence type="ECO:0000313" key="1">
    <source>
        <dbReference type="EMBL" id="KAJ0025818.1"/>
    </source>
</evidence>
<dbReference type="EMBL" id="CM047745">
    <property type="protein sequence ID" value="KAJ0025818.1"/>
    <property type="molecule type" value="Genomic_DNA"/>
</dbReference>
<accession>A0ACC0XZX4</accession>
<evidence type="ECO:0000313" key="2">
    <source>
        <dbReference type="Proteomes" id="UP001163603"/>
    </source>
</evidence>